<dbReference type="EMBL" id="CAFBMZ010000105">
    <property type="protein sequence ID" value="CAB4935453.1"/>
    <property type="molecule type" value="Genomic_DNA"/>
</dbReference>
<reference evidence="1" key="1">
    <citation type="submission" date="2020-05" db="EMBL/GenBank/DDBJ databases">
        <authorList>
            <person name="Chiriac C."/>
            <person name="Salcher M."/>
            <person name="Ghai R."/>
            <person name="Kavagutti S V."/>
        </authorList>
    </citation>
    <scope>NUCLEOTIDE SEQUENCE</scope>
</reference>
<sequence>MSAVSNSVGATRVVLSEIFEYETILSSGVTAPTLTTKGSQAGCEIPVNCPPFPVAATGITPKARMATNR</sequence>
<name>A0A6J7IWE5_9ZZZZ</name>
<protein>
    <submittedName>
        <fullName evidence="1">Unannotated protein</fullName>
    </submittedName>
</protein>
<evidence type="ECO:0000313" key="1">
    <source>
        <dbReference type="EMBL" id="CAB4935453.1"/>
    </source>
</evidence>
<dbReference type="AlphaFoldDB" id="A0A6J7IWE5"/>
<organism evidence="1">
    <name type="scientific">freshwater metagenome</name>
    <dbReference type="NCBI Taxonomy" id="449393"/>
    <lineage>
        <taxon>unclassified sequences</taxon>
        <taxon>metagenomes</taxon>
        <taxon>ecological metagenomes</taxon>
    </lineage>
</organism>
<proteinExistence type="predicted"/>
<gene>
    <name evidence="1" type="ORF">UFOPK3684_01190</name>
</gene>
<accession>A0A6J7IWE5</accession>